<reference evidence="5 6" key="1">
    <citation type="submission" date="2017-07" db="EMBL/GenBank/DDBJ databases">
        <title>Complete genome sequence of Actinoalloteichus hoggarensis DSM 45943, type strain of Actinoalloteichus hoggarensis.</title>
        <authorList>
            <person name="Ruckert C."/>
            <person name="Nouioui I."/>
            <person name="Willmese J."/>
            <person name="van Wezel G."/>
            <person name="Klenk H.-P."/>
            <person name="Kalinowski J."/>
            <person name="Zotchev S.B."/>
        </authorList>
    </citation>
    <scope>NUCLEOTIDE SEQUENCE [LARGE SCALE GENOMIC DNA]</scope>
    <source>
        <strain evidence="5 6">DSM 45943</strain>
    </source>
</reference>
<evidence type="ECO:0000256" key="4">
    <source>
        <dbReference type="ARBA" id="ARBA00022729"/>
    </source>
</evidence>
<dbReference type="Gene3D" id="3.10.105.10">
    <property type="entry name" value="Dipeptide-binding Protein, Domain 3"/>
    <property type="match status" value="1"/>
</dbReference>
<dbReference type="SUPFAM" id="SSF53850">
    <property type="entry name" value="Periplasmic binding protein-like II"/>
    <property type="match status" value="1"/>
</dbReference>
<evidence type="ECO:0000256" key="2">
    <source>
        <dbReference type="ARBA" id="ARBA00005695"/>
    </source>
</evidence>
<comment type="subcellular location">
    <subcellularLocation>
        <location evidence="1">Cell envelope</location>
    </subcellularLocation>
</comment>
<protein>
    <submittedName>
        <fullName evidence="5">Heme-binding protein A</fullName>
    </submittedName>
</protein>
<evidence type="ECO:0000256" key="3">
    <source>
        <dbReference type="ARBA" id="ARBA00022448"/>
    </source>
</evidence>
<evidence type="ECO:0000256" key="1">
    <source>
        <dbReference type="ARBA" id="ARBA00004196"/>
    </source>
</evidence>
<dbReference type="GO" id="GO:0043190">
    <property type="term" value="C:ATP-binding cassette (ABC) transporter complex"/>
    <property type="evidence" value="ECO:0007669"/>
    <property type="project" value="InterPro"/>
</dbReference>
<sequence length="607" mass="66009">MRVRSGVMAAAVGMIAAVTAPAVAPGVAGAETAETAESSTVLRVAVTQNIDSLNPFIAIFASSTELMRLMYEFVTLPSAEDQSPIGGLAESWETSDDDLTWTFTIRDDVQWSDQEPVTADDVAFTYNLMLEDEAARTANGNFVSSFESVVAEDEDTLVITTRTPQATMLALDIPIVPEHIWSEVDDIASFTNDTMPVVGSGPFILTEYRAEQFIRMEANPDYFRGPAQIDELQFLFYRNSDAAVQALRTGEVDLVNRLTPAQVDALRDVEGIAVNEAQGRRFYELATNPGAATRDGTPIGDGHPALEDVRVRQAINQAIDRDVLVDRVLGGYGEPGAGYIPPVFEDYHWTPSDEQRWDFDLDAANELLDEAGYPMGDDGVRVDGDDRPLSFRLYGRSDRAFDTQAGEFVRNWLGEIGIEVDLQIMAGTRLNELTGDGVYDLAFSGWAVNPDPDYVLGIQTCGQRPGADGTGGTTDAFFCDEEFDELYAAQLAEFDPEARRQLVADMQELFYEQSSSMTLFYENALEAYRSDRFASFQVQPDPGGVIREQNGYWGYYGAQPADGAAGGGEGGVSTGMVLAGIGAVVVLGGGAAVLIARRRRATADDRE</sequence>
<keyword evidence="3" id="KW-0813">Transport</keyword>
<dbReference type="InterPro" id="IPR030678">
    <property type="entry name" value="Peptide/Ni-bd"/>
</dbReference>
<dbReference type="PANTHER" id="PTHR30290">
    <property type="entry name" value="PERIPLASMIC BINDING COMPONENT OF ABC TRANSPORTER"/>
    <property type="match status" value="1"/>
</dbReference>
<dbReference type="Gene3D" id="3.40.190.10">
    <property type="entry name" value="Periplasmic binding protein-like II"/>
    <property type="match status" value="1"/>
</dbReference>
<dbReference type="Pfam" id="PF00496">
    <property type="entry name" value="SBP_bac_5"/>
    <property type="match status" value="1"/>
</dbReference>
<dbReference type="PANTHER" id="PTHR30290:SF10">
    <property type="entry name" value="PERIPLASMIC OLIGOPEPTIDE-BINDING PROTEIN-RELATED"/>
    <property type="match status" value="1"/>
</dbReference>
<dbReference type="InterPro" id="IPR000914">
    <property type="entry name" value="SBP_5_dom"/>
</dbReference>
<comment type="similarity">
    <text evidence="2">Belongs to the bacterial solute-binding protein 5 family.</text>
</comment>
<name>A0A221W399_9PSEU</name>
<dbReference type="GO" id="GO:1904680">
    <property type="term" value="F:peptide transmembrane transporter activity"/>
    <property type="evidence" value="ECO:0007669"/>
    <property type="project" value="TreeGrafter"/>
</dbReference>
<dbReference type="AlphaFoldDB" id="A0A221W399"/>
<dbReference type="GO" id="GO:0015833">
    <property type="term" value="P:peptide transport"/>
    <property type="evidence" value="ECO:0007669"/>
    <property type="project" value="TreeGrafter"/>
</dbReference>
<dbReference type="GO" id="GO:0042597">
    <property type="term" value="C:periplasmic space"/>
    <property type="evidence" value="ECO:0007669"/>
    <property type="project" value="UniProtKB-ARBA"/>
</dbReference>
<evidence type="ECO:0000313" key="6">
    <source>
        <dbReference type="Proteomes" id="UP000204221"/>
    </source>
</evidence>
<dbReference type="EMBL" id="CP022521">
    <property type="protein sequence ID" value="ASO20265.1"/>
    <property type="molecule type" value="Genomic_DNA"/>
</dbReference>
<dbReference type="KEGG" id="ahg:AHOG_13110"/>
<dbReference type="RefSeq" id="WP_245856726.1">
    <property type="nucleotide sequence ID" value="NZ_CP022521.1"/>
</dbReference>
<gene>
    <name evidence="5" type="primary">hbpA1</name>
    <name evidence="5" type="ORF">AHOG_13110</name>
</gene>
<evidence type="ECO:0000313" key="5">
    <source>
        <dbReference type="EMBL" id="ASO20265.1"/>
    </source>
</evidence>
<dbReference type="Proteomes" id="UP000204221">
    <property type="component" value="Chromosome"/>
</dbReference>
<dbReference type="InterPro" id="IPR039424">
    <property type="entry name" value="SBP_5"/>
</dbReference>
<dbReference type="GO" id="GO:0030313">
    <property type="term" value="C:cell envelope"/>
    <property type="evidence" value="ECO:0007669"/>
    <property type="project" value="UniProtKB-SubCell"/>
</dbReference>
<organism evidence="5 6">
    <name type="scientific">Actinoalloteichus hoggarensis</name>
    <dbReference type="NCBI Taxonomy" id="1470176"/>
    <lineage>
        <taxon>Bacteria</taxon>
        <taxon>Bacillati</taxon>
        <taxon>Actinomycetota</taxon>
        <taxon>Actinomycetes</taxon>
        <taxon>Pseudonocardiales</taxon>
        <taxon>Pseudonocardiaceae</taxon>
        <taxon>Actinoalloteichus</taxon>
    </lineage>
</organism>
<dbReference type="PIRSF" id="PIRSF002741">
    <property type="entry name" value="MppA"/>
    <property type="match status" value="1"/>
</dbReference>
<accession>A0A221W399</accession>
<proteinExistence type="inferred from homology"/>
<keyword evidence="4" id="KW-0732">Signal</keyword>
<keyword evidence="6" id="KW-1185">Reference proteome</keyword>
<dbReference type="CDD" id="cd00995">
    <property type="entry name" value="PBP2_NikA_DppA_OppA_like"/>
    <property type="match status" value="1"/>
</dbReference>